<dbReference type="SUPFAM" id="SSF46894">
    <property type="entry name" value="C-terminal effector domain of the bipartite response regulators"/>
    <property type="match status" value="1"/>
</dbReference>
<evidence type="ECO:0000313" key="7">
    <source>
        <dbReference type="EMBL" id="KAB6453315.1"/>
    </source>
</evidence>
<dbReference type="EMBL" id="JAKNGO010000031">
    <property type="protein sequence ID" value="MCG4689626.1"/>
    <property type="molecule type" value="Genomic_DNA"/>
</dbReference>
<organism evidence="6 14">
    <name type="scientific">Phocaeicola vulgatus</name>
    <name type="common">Bacteroides vulgatus</name>
    <dbReference type="NCBI Taxonomy" id="821"/>
    <lineage>
        <taxon>Bacteria</taxon>
        <taxon>Pseudomonadati</taxon>
        <taxon>Bacteroidota</taxon>
        <taxon>Bacteroidia</taxon>
        <taxon>Bacteroidales</taxon>
        <taxon>Bacteroidaceae</taxon>
        <taxon>Phocaeicola</taxon>
    </lineage>
</organism>
<evidence type="ECO:0000313" key="15">
    <source>
        <dbReference type="Proteomes" id="UP000283713"/>
    </source>
</evidence>
<dbReference type="InterPro" id="IPR036388">
    <property type="entry name" value="WH-like_DNA-bd_sf"/>
</dbReference>
<evidence type="ECO:0000256" key="2">
    <source>
        <dbReference type="ARBA" id="ARBA00023125"/>
    </source>
</evidence>
<dbReference type="Proteomes" id="UP001200843">
    <property type="component" value="Unassembled WGS sequence"/>
</dbReference>
<dbReference type="InterPro" id="IPR016032">
    <property type="entry name" value="Sig_transdc_resp-reg_C-effctor"/>
</dbReference>
<dbReference type="GO" id="GO:0003677">
    <property type="term" value="F:DNA binding"/>
    <property type="evidence" value="ECO:0007669"/>
    <property type="project" value="UniProtKB-KW"/>
</dbReference>
<keyword evidence="2 10" id="KW-0238">DNA-binding</keyword>
<evidence type="ECO:0000256" key="4">
    <source>
        <dbReference type="SAM" id="MobiDB-lite"/>
    </source>
</evidence>
<reference evidence="19 20" key="3">
    <citation type="journal article" date="2019" name="Nat. Med.">
        <title>A library of human gut bacterial isolates paired with longitudinal multiomics data enables mechanistic microbiome research.</title>
        <authorList>
            <person name="Poyet M."/>
            <person name="Groussin M."/>
            <person name="Gibbons S.M."/>
            <person name="Avila-Pacheco J."/>
            <person name="Jiang X."/>
            <person name="Kearney S.M."/>
            <person name="Perrotta A.R."/>
            <person name="Berdy B."/>
            <person name="Zhao S."/>
            <person name="Lieberman T.D."/>
            <person name="Swanson P.K."/>
            <person name="Smith M."/>
            <person name="Roesemann S."/>
            <person name="Alexander J.E."/>
            <person name="Rich S.A."/>
            <person name="Livny J."/>
            <person name="Vlamakis H."/>
            <person name="Clish C."/>
            <person name="Bullock K."/>
            <person name="Deik A."/>
            <person name="Scott J."/>
            <person name="Pierce K.A."/>
            <person name="Xavier R.J."/>
            <person name="Alm E.J."/>
        </authorList>
    </citation>
    <scope>NUCLEOTIDE SEQUENCE [LARGE SCALE GENOMIC DNA]</scope>
    <source>
        <strain evidence="8 19">BIOML-A140</strain>
        <strain evidence="7 20">BIOML-A141</strain>
    </source>
</reference>
<dbReference type="EMBL" id="QRKA01000003">
    <property type="protein sequence ID" value="RHH82355.1"/>
    <property type="molecule type" value="Genomic_DNA"/>
</dbReference>
<sequence>MITLSEREHLVAEQYCKGLADKEVADSLQRSEWTIKAQKRDIYKKLGISKDTELVLYMFCERMKINFDIKEIRKHGLELFFSILFLVIAALDFHPDMRQCSRAKTRTTQVSRTRRTKTDSDYELYS</sequence>
<reference evidence="15 16" key="2">
    <citation type="submission" date="2018-08" db="EMBL/GenBank/DDBJ databases">
        <title>A genome reference for cultivated species of the human gut microbiota.</title>
        <authorList>
            <person name="Zou Y."/>
            <person name="Xue W."/>
            <person name="Luo G."/>
        </authorList>
    </citation>
    <scope>NUCLEOTIDE SEQUENCE [LARGE SCALE GENOMIC DNA]</scope>
    <source>
        <strain evidence="12 18">AF12-25</strain>
        <strain evidence="11 17">AF14-8</strain>
        <strain evidence="10 16">AF18-14</strain>
        <strain evidence="13 15">AM16-6</strain>
    </source>
</reference>
<keyword evidence="3" id="KW-0804">Transcription</keyword>
<evidence type="ECO:0000256" key="1">
    <source>
        <dbReference type="ARBA" id="ARBA00023015"/>
    </source>
</evidence>
<dbReference type="EMBL" id="QSAI01000017">
    <property type="protein sequence ID" value="RGW47610.1"/>
    <property type="molecule type" value="Genomic_DNA"/>
</dbReference>
<dbReference type="Proteomes" id="UP000285469">
    <property type="component" value="Unassembled WGS sequence"/>
</dbReference>
<dbReference type="Proteomes" id="UP000283713">
    <property type="component" value="Unassembled WGS sequence"/>
</dbReference>
<protein>
    <submittedName>
        <fullName evidence="6">DNA binding protein</fullName>
    </submittedName>
    <submittedName>
        <fullName evidence="10">DNA-binding response regulator</fullName>
    </submittedName>
    <submittedName>
        <fullName evidence="9">LuxR C-terminal-related transcriptional regulator</fullName>
    </submittedName>
    <submittedName>
        <fullName evidence="7">Response regulator transcription factor</fullName>
    </submittedName>
</protein>
<dbReference type="PRINTS" id="PR00038">
    <property type="entry name" value="HTHLUXR"/>
</dbReference>
<evidence type="ECO:0000313" key="12">
    <source>
        <dbReference type="EMBL" id="RGW47610.1"/>
    </source>
</evidence>
<evidence type="ECO:0000313" key="11">
    <source>
        <dbReference type="EMBL" id="RGV02649.1"/>
    </source>
</evidence>
<evidence type="ECO:0000313" key="6">
    <source>
        <dbReference type="EMBL" id="CUP12586.1"/>
    </source>
</evidence>
<dbReference type="PANTHER" id="PTHR44688">
    <property type="entry name" value="DNA-BINDING TRANSCRIPTIONAL ACTIVATOR DEVR_DOSR"/>
    <property type="match status" value="1"/>
</dbReference>
<dbReference type="InterPro" id="IPR000792">
    <property type="entry name" value="Tscrpt_reg_LuxR_C"/>
</dbReference>
<dbReference type="SMART" id="SM00421">
    <property type="entry name" value="HTH_LUXR"/>
    <property type="match status" value="1"/>
</dbReference>
<evidence type="ECO:0000259" key="5">
    <source>
        <dbReference type="PROSITE" id="PS50043"/>
    </source>
</evidence>
<evidence type="ECO:0000313" key="18">
    <source>
        <dbReference type="Proteomes" id="UP000285469"/>
    </source>
</evidence>
<evidence type="ECO:0000313" key="19">
    <source>
        <dbReference type="Proteomes" id="UP000468344"/>
    </source>
</evidence>
<evidence type="ECO:0000313" key="20">
    <source>
        <dbReference type="Proteomes" id="UP000483142"/>
    </source>
</evidence>
<dbReference type="RefSeq" id="WP_051926267.1">
    <property type="nucleotide sequence ID" value="NZ_CAXSKM010000002.1"/>
</dbReference>
<feature type="domain" description="HTH luxR-type" evidence="5">
    <location>
        <begin position="1"/>
        <end position="62"/>
    </location>
</feature>
<evidence type="ECO:0000313" key="8">
    <source>
        <dbReference type="EMBL" id="KAB6478326.1"/>
    </source>
</evidence>
<dbReference type="EMBL" id="WDBZ01000016">
    <property type="protein sequence ID" value="KAB6453315.1"/>
    <property type="molecule type" value="Genomic_DNA"/>
</dbReference>
<evidence type="ECO:0000313" key="13">
    <source>
        <dbReference type="EMBL" id="RHH82355.1"/>
    </source>
</evidence>
<gene>
    <name evidence="6" type="primary">uhpA</name>
    <name evidence="13" type="ORF">DW193_02565</name>
    <name evidence="12" type="ORF">DWV70_10265</name>
    <name evidence="11" type="ORF">DWW27_23830</name>
    <name evidence="10" type="ORF">DWX04_08600</name>
    <name evidence="6" type="ORF">ERS852457_03506</name>
    <name evidence="8" type="ORF">GAZ06_09315</name>
    <name evidence="7" type="ORF">GAZ09_09145</name>
    <name evidence="9" type="ORF">L0N01_13520</name>
</gene>
<keyword evidence="1" id="KW-0805">Transcription regulation</keyword>
<dbReference type="Gene3D" id="1.10.10.10">
    <property type="entry name" value="Winged helix-like DNA-binding domain superfamily/Winged helix DNA-binding domain"/>
    <property type="match status" value="1"/>
</dbReference>
<dbReference type="EMBL" id="QRXI01000008">
    <property type="protein sequence ID" value="RGT94814.1"/>
    <property type="molecule type" value="Genomic_DNA"/>
</dbReference>
<evidence type="ECO:0000313" key="14">
    <source>
        <dbReference type="Proteomes" id="UP000095333"/>
    </source>
</evidence>
<dbReference type="EMBL" id="WDBY01000015">
    <property type="protein sequence ID" value="KAB6478326.1"/>
    <property type="molecule type" value="Genomic_DNA"/>
</dbReference>
<evidence type="ECO:0000313" key="9">
    <source>
        <dbReference type="EMBL" id="MCG4689626.1"/>
    </source>
</evidence>
<dbReference type="GO" id="GO:0006355">
    <property type="term" value="P:regulation of DNA-templated transcription"/>
    <property type="evidence" value="ECO:0007669"/>
    <property type="project" value="InterPro"/>
</dbReference>
<dbReference type="PANTHER" id="PTHR44688:SF16">
    <property type="entry name" value="DNA-BINDING TRANSCRIPTIONAL ACTIVATOR DEVR_DOSR"/>
    <property type="match status" value="1"/>
</dbReference>
<dbReference type="PROSITE" id="PS50043">
    <property type="entry name" value="HTH_LUXR_2"/>
    <property type="match status" value="1"/>
</dbReference>
<dbReference type="Proteomes" id="UP000468344">
    <property type="component" value="Unassembled WGS sequence"/>
</dbReference>
<dbReference type="Proteomes" id="UP000285379">
    <property type="component" value="Unassembled WGS sequence"/>
</dbReference>
<dbReference type="AlphaFoldDB" id="A0A174KQ64"/>
<evidence type="ECO:0000256" key="3">
    <source>
        <dbReference type="ARBA" id="ARBA00023163"/>
    </source>
</evidence>
<evidence type="ECO:0000313" key="17">
    <source>
        <dbReference type="Proteomes" id="UP000285379"/>
    </source>
</evidence>
<dbReference type="EMBL" id="QRYT01000128">
    <property type="protein sequence ID" value="RGV02649.1"/>
    <property type="molecule type" value="Genomic_DNA"/>
</dbReference>
<dbReference type="CDD" id="cd06170">
    <property type="entry name" value="LuxR_C_like"/>
    <property type="match status" value="1"/>
</dbReference>
<dbReference type="Proteomes" id="UP000095333">
    <property type="component" value="Unassembled WGS sequence"/>
</dbReference>
<evidence type="ECO:0000313" key="16">
    <source>
        <dbReference type="Proteomes" id="UP000283833"/>
    </source>
</evidence>
<dbReference type="Pfam" id="PF00196">
    <property type="entry name" value="GerE"/>
    <property type="match status" value="1"/>
</dbReference>
<name>A0A174KQ64_PHOVU</name>
<reference evidence="6 14" key="1">
    <citation type="submission" date="2015-09" db="EMBL/GenBank/DDBJ databases">
        <authorList>
            <consortium name="Pathogen Informatics"/>
        </authorList>
    </citation>
    <scope>NUCLEOTIDE SEQUENCE [LARGE SCALE GENOMIC DNA]</scope>
    <source>
        <strain evidence="6 14">2789STDY5834842</strain>
    </source>
</reference>
<reference evidence="9" key="4">
    <citation type="submission" date="2022-01" db="EMBL/GenBank/DDBJ databases">
        <title>Collection of gut derived symbiotic bacterial strains cultured from healthy donors.</title>
        <authorList>
            <person name="Lin H."/>
            <person name="Kohout C."/>
            <person name="Waligurski E."/>
            <person name="Pamer E.G."/>
        </authorList>
    </citation>
    <scope>NUCLEOTIDE SEQUENCE</scope>
    <source>
        <strain evidence="9">DFI.6.72</strain>
    </source>
</reference>
<dbReference type="Proteomes" id="UP000283833">
    <property type="component" value="Unassembled WGS sequence"/>
</dbReference>
<feature type="region of interest" description="Disordered" evidence="4">
    <location>
        <begin position="101"/>
        <end position="126"/>
    </location>
</feature>
<evidence type="ECO:0000313" key="10">
    <source>
        <dbReference type="EMBL" id="RGT94814.1"/>
    </source>
</evidence>
<proteinExistence type="predicted"/>
<accession>A0A174KQ64</accession>
<dbReference type="EMBL" id="CYZI01000030">
    <property type="protein sequence ID" value="CUP12586.1"/>
    <property type="molecule type" value="Genomic_DNA"/>
</dbReference>
<dbReference type="Proteomes" id="UP000483142">
    <property type="component" value="Unassembled WGS sequence"/>
</dbReference>